<dbReference type="InterPro" id="IPR007434">
    <property type="entry name" value="FemAB-like"/>
</dbReference>
<proteinExistence type="predicted"/>
<dbReference type="SUPFAM" id="SSF55729">
    <property type="entry name" value="Acyl-CoA N-acyltransferases (Nat)"/>
    <property type="match status" value="1"/>
</dbReference>
<evidence type="ECO:0008006" key="3">
    <source>
        <dbReference type="Google" id="ProtNLM"/>
    </source>
</evidence>
<comment type="caution">
    <text evidence="1">The sequence shown here is derived from an EMBL/GenBank/DDBJ whole genome shotgun (WGS) entry which is preliminary data.</text>
</comment>
<sequence>MALEVSIHQGLGEIAPEAWDALGGARDPFLSHAFLHALENTECLQPYGWHPHHLLVHDDGRLVAATPLYAKTNSYGEFVFDWSWAGAYERNGLSYYPKLVAAVPYTPATGRRLLIAPDAPQPEALVDLMIEQTIEFARRNGLSGAHWLFTQEDETERLQHHGLMRRLGCQYHWENRGYGSFDDFVGTFSSRKRKKVNRERRRVSEQGVTLHVLHGDEVDETLIATFHDFYLNTFERHMGVPTLTLDFFRKIAHSLGRRFVLVMARRGGEWIAGAVNFRGDDTLYGRYWGCRETIEDLHFEACYYQGIDYCIAEGLQRFEPGAQGEHKIARGFLPTRTWSAHWIADAGFRPHLEAFCRREETAMSRECESLMSLSPYRVDADPTA</sequence>
<evidence type="ECO:0000313" key="1">
    <source>
        <dbReference type="EMBL" id="OBS10887.1"/>
    </source>
</evidence>
<dbReference type="RefSeq" id="WP_038086597.1">
    <property type="nucleotide sequence ID" value="NZ_JQSG02000001.1"/>
</dbReference>
<keyword evidence="2" id="KW-1185">Reference proteome</keyword>
<dbReference type="AlphaFoldDB" id="A0A1A6C8J2"/>
<dbReference type="PANTHER" id="PTHR47017">
    <property type="entry name" value="ACYL-COA"/>
    <property type="match status" value="1"/>
</dbReference>
<dbReference type="Gene3D" id="3.40.630.30">
    <property type="match status" value="1"/>
</dbReference>
<protein>
    <recommendedName>
        <fullName evidence="3">GNAT family N-acetyltransferase</fullName>
    </recommendedName>
</protein>
<reference evidence="1 2" key="1">
    <citation type="journal article" date="2014" name="Genome Announc.">
        <title>Draft Genome Sequence of the Iron-Oxidizing, Acidophilic, and Halotolerant 'Thiobacillus prosperus' Type Strain DSM 5130.</title>
        <authorList>
            <person name="Ossandon F.J."/>
            <person name="Cardenas J.P."/>
            <person name="Corbett M."/>
            <person name="Quatrini R."/>
            <person name="Holmes D.S."/>
            <person name="Watkin E."/>
        </authorList>
    </citation>
    <scope>NUCLEOTIDE SEQUENCE [LARGE SCALE GENOMIC DNA]</scope>
    <source>
        <strain evidence="1 2">DSM 5130</strain>
    </source>
</reference>
<gene>
    <name evidence="1" type="ORF">Thpro_020603</name>
</gene>
<organism evidence="1 2">
    <name type="scientific">Acidihalobacter prosperus</name>
    <dbReference type="NCBI Taxonomy" id="160660"/>
    <lineage>
        <taxon>Bacteria</taxon>
        <taxon>Pseudomonadati</taxon>
        <taxon>Pseudomonadota</taxon>
        <taxon>Gammaproteobacteria</taxon>
        <taxon>Chromatiales</taxon>
        <taxon>Ectothiorhodospiraceae</taxon>
        <taxon>Acidihalobacter</taxon>
    </lineage>
</organism>
<evidence type="ECO:0000313" key="2">
    <source>
        <dbReference type="Proteomes" id="UP000029273"/>
    </source>
</evidence>
<dbReference type="EMBL" id="JQSG02000001">
    <property type="protein sequence ID" value="OBS10887.1"/>
    <property type="molecule type" value="Genomic_DNA"/>
</dbReference>
<accession>A0A1A6C8J2</accession>
<dbReference type="InterPro" id="IPR016181">
    <property type="entry name" value="Acyl_CoA_acyltransferase"/>
</dbReference>
<dbReference type="PANTHER" id="PTHR47017:SF1">
    <property type="entry name" value="ACYL-COA"/>
    <property type="match status" value="1"/>
</dbReference>
<name>A0A1A6C8J2_9GAMM</name>
<dbReference type="Pfam" id="PF04339">
    <property type="entry name" value="FemAB_like"/>
    <property type="match status" value="1"/>
</dbReference>
<dbReference type="STRING" id="160660.BJI67_08280"/>
<dbReference type="Proteomes" id="UP000029273">
    <property type="component" value="Unassembled WGS sequence"/>
</dbReference>